<feature type="transmembrane region" description="Helical" evidence="17">
    <location>
        <begin position="141"/>
        <end position="159"/>
    </location>
</feature>
<feature type="transmembrane region" description="Helical" evidence="17">
    <location>
        <begin position="541"/>
        <end position="565"/>
    </location>
</feature>
<evidence type="ECO:0000256" key="2">
    <source>
        <dbReference type="ARBA" id="ARBA00005364"/>
    </source>
</evidence>
<evidence type="ECO:0000256" key="4">
    <source>
        <dbReference type="ARBA" id="ARBA00022449"/>
    </source>
</evidence>
<keyword evidence="10" id="KW-0769">Symport</keyword>
<dbReference type="WBParaSite" id="sdigi.contig140.g5135.t1">
    <property type="protein sequence ID" value="sdigi.contig140.g5135.t1"/>
    <property type="gene ID" value="sdigi.contig140.g5135"/>
</dbReference>
<dbReference type="InterPro" id="IPR004837">
    <property type="entry name" value="NaCa_Exmemb"/>
</dbReference>
<keyword evidence="11" id="KW-0630">Potassium</keyword>
<dbReference type="FunFam" id="1.20.1420.30:FF:000004">
    <property type="entry name" value="Sodium/potassium/calcium exchanger 2 isoform 1"/>
    <property type="match status" value="1"/>
</dbReference>
<keyword evidence="7 17" id="KW-0812">Transmembrane</keyword>
<feature type="domain" description="Sodium/calcium exchanger membrane region" evidence="18">
    <location>
        <begin position="146"/>
        <end position="283"/>
    </location>
</feature>
<feature type="transmembrane region" description="Helical" evidence="17">
    <location>
        <begin position="15"/>
        <end position="36"/>
    </location>
</feature>
<name>A0A915PFK8_9BILA</name>
<keyword evidence="8" id="KW-0732">Signal</keyword>
<accession>A0A915PFK8</accession>
<keyword evidence="16" id="KW-0739">Sodium transport</keyword>
<dbReference type="InterPro" id="IPR004481">
    <property type="entry name" value="K/Na/Ca-exchanger"/>
</dbReference>
<evidence type="ECO:0000256" key="16">
    <source>
        <dbReference type="ARBA" id="ARBA00023201"/>
    </source>
</evidence>
<organism evidence="19 20">
    <name type="scientific">Setaria digitata</name>
    <dbReference type="NCBI Taxonomy" id="48799"/>
    <lineage>
        <taxon>Eukaryota</taxon>
        <taxon>Metazoa</taxon>
        <taxon>Ecdysozoa</taxon>
        <taxon>Nematoda</taxon>
        <taxon>Chromadorea</taxon>
        <taxon>Rhabditida</taxon>
        <taxon>Spirurina</taxon>
        <taxon>Spiruromorpha</taxon>
        <taxon>Filarioidea</taxon>
        <taxon>Setariidae</taxon>
        <taxon>Setaria</taxon>
    </lineage>
</organism>
<dbReference type="PANTHER" id="PTHR10846">
    <property type="entry name" value="SODIUM/POTASSIUM/CALCIUM EXCHANGER"/>
    <property type="match status" value="1"/>
</dbReference>
<keyword evidence="9" id="KW-0106">Calcium</keyword>
<dbReference type="GO" id="GO:0008273">
    <property type="term" value="F:calcium, potassium:sodium antiporter activity"/>
    <property type="evidence" value="ECO:0007669"/>
    <property type="project" value="TreeGrafter"/>
</dbReference>
<sequence length="646" mass="71725">MNRLCIHGRLPASSFQSFCIMLILFTIFPTVLYIYATDQMLKMKEPQTVDKYSPHLIMKTGNENLNKNMRLQTNGSTNSSKSSSELLVQKNLPVVHVPNFRRLLSMTSADRCPRSPASPTDSSSSLFPKDYFTLEQRRHGALLLHFFGLIYMFIAISIVSDEFFVPSLSVITEKLSISDDVAGATFMAAGGSAPEFFASLFGVFITQNNVGIGTIVGSATFNILCVLAFCTFFSHEILKITWWPMLRDISFYVFALFLLVIFFLDEAIEWYEAMSLFITYIIYGIVMEHNEQLEKNFKLKLHKISQHLCPSFINNMPMEEAVPTPSIITVKHIKSVPVQNSATVARISGSGEASNESAKIVTSGNQLEIAAQKNFQNNKSNIIPEVELPGSIGKLNDEANCKITQRAPKSVEMFEERVVLEKRTNESETPVDISWPSSTRARLSYLFLAPIMIPLYYTLPDSKNASSRKYFVITFVGSILWIALFSYLMVWWASIIGETLAIPDEIMGLTVLAAGTSIPDLVSSVIVARKGLGDMAVSSSIGSNLFDICVGLPIPWLLQFAIRWLTSARSTTSSLGTISVISKGLICSVGLLFLMLIVLIVAIRISGWKMNKVFGIVMLVAYLTFCLLSVLLELGYVVCPLVVTCK</sequence>
<comment type="similarity">
    <text evidence="2">Belongs to the Ca(2+):cation antiporter (CaCA) (TC 2.A.19) family. SLC24A subfamily.</text>
</comment>
<feature type="transmembrane region" description="Helical" evidence="17">
    <location>
        <begin position="210"/>
        <end position="233"/>
    </location>
</feature>
<keyword evidence="13" id="KW-0915">Sodium</keyword>
<feature type="transmembrane region" description="Helical" evidence="17">
    <location>
        <begin position="245"/>
        <end position="264"/>
    </location>
</feature>
<evidence type="ECO:0000313" key="20">
    <source>
        <dbReference type="WBParaSite" id="sdigi.contig140.g5135.t1"/>
    </source>
</evidence>
<dbReference type="GO" id="GO:0005886">
    <property type="term" value="C:plasma membrane"/>
    <property type="evidence" value="ECO:0007669"/>
    <property type="project" value="TreeGrafter"/>
</dbReference>
<evidence type="ECO:0000256" key="8">
    <source>
        <dbReference type="ARBA" id="ARBA00022729"/>
    </source>
</evidence>
<keyword evidence="5" id="KW-0633">Potassium transport</keyword>
<feature type="transmembrane region" description="Helical" evidence="17">
    <location>
        <begin position="506"/>
        <end position="529"/>
    </location>
</feature>
<keyword evidence="12 17" id="KW-1133">Transmembrane helix</keyword>
<dbReference type="GO" id="GO:0015293">
    <property type="term" value="F:symporter activity"/>
    <property type="evidence" value="ECO:0007669"/>
    <property type="project" value="UniProtKB-KW"/>
</dbReference>
<comment type="subcellular location">
    <subcellularLocation>
        <location evidence="1">Membrane</location>
        <topology evidence="1">Multi-pass membrane protein</topology>
    </subcellularLocation>
</comment>
<dbReference type="AlphaFoldDB" id="A0A915PFK8"/>
<evidence type="ECO:0000256" key="14">
    <source>
        <dbReference type="ARBA" id="ARBA00023065"/>
    </source>
</evidence>
<feature type="transmembrane region" description="Helical" evidence="17">
    <location>
        <begin position="613"/>
        <end position="643"/>
    </location>
</feature>
<dbReference type="Pfam" id="PF01699">
    <property type="entry name" value="Na_Ca_ex"/>
    <property type="match status" value="2"/>
</dbReference>
<evidence type="ECO:0000256" key="9">
    <source>
        <dbReference type="ARBA" id="ARBA00022837"/>
    </source>
</evidence>
<reference evidence="20" key="1">
    <citation type="submission" date="2022-11" db="UniProtKB">
        <authorList>
            <consortium name="WormBaseParasite"/>
        </authorList>
    </citation>
    <scope>IDENTIFICATION</scope>
</reference>
<evidence type="ECO:0000256" key="7">
    <source>
        <dbReference type="ARBA" id="ARBA00022692"/>
    </source>
</evidence>
<keyword evidence="15 17" id="KW-0472">Membrane</keyword>
<dbReference type="NCBIfam" id="TIGR00367">
    <property type="entry name" value="calcium/sodium antiporter"/>
    <property type="match status" value="1"/>
</dbReference>
<dbReference type="Proteomes" id="UP000887581">
    <property type="component" value="Unplaced"/>
</dbReference>
<proteinExistence type="inferred from homology"/>
<dbReference type="Gene3D" id="1.20.1420.30">
    <property type="entry name" value="NCX, central ion-binding region"/>
    <property type="match status" value="2"/>
</dbReference>
<evidence type="ECO:0000256" key="13">
    <source>
        <dbReference type="ARBA" id="ARBA00023053"/>
    </source>
</evidence>
<dbReference type="PANTHER" id="PTHR10846:SF72">
    <property type="entry name" value="SODIUM_POTASSIUM_CALCIUM EXCHANGER NCKX30C"/>
    <property type="match status" value="1"/>
</dbReference>
<evidence type="ECO:0000256" key="12">
    <source>
        <dbReference type="ARBA" id="ARBA00022989"/>
    </source>
</evidence>
<dbReference type="GO" id="GO:0005262">
    <property type="term" value="F:calcium channel activity"/>
    <property type="evidence" value="ECO:0007669"/>
    <property type="project" value="TreeGrafter"/>
</dbReference>
<keyword evidence="3" id="KW-0813">Transport</keyword>
<evidence type="ECO:0000256" key="5">
    <source>
        <dbReference type="ARBA" id="ARBA00022538"/>
    </source>
</evidence>
<evidence type="ECO:0000313" key="19">
    <source>
        <dbReference type="Proteomes" id="UP000887581"/>
    </source>
</evidence>
<evidence type="ECO:0000256" key="10">
    <source>
        <dbReference type="ARBA" id="ARBA00022847"/>
    </source>
</evidence>
<dbReference type="GO" id="GO:0006874">
    <property type="term" value="P:intracellular calcium ion homeostasis"/>
    <property type="evidence" value="ECO:0007669"/>
    <property type="project" value="TreeGrafter"/>
</dbReference>
<evidence type="ECO:0000256" key="17">
    <source>
        <dbReference type="SAM" id="Phobius"/>
    </source>
</evidence>
<feature type="transmembrane region" description="Helical" evidence="17">
    <location>
        <begin position="585"/>
        <end position="607"/>
    </location>
</feature>
<dbReference type="InterPro" id="IPR044880">
    <property type="entry name" value="NCX_ion-bd_dom_sf"/>
</dbReference>
<evidence type="ECO:0000256" key="6">
    <source>
        <dbReference type="ARBA" id="ARBA00022568"/>
    </source>
</evidence>
<keyword evidence="19" id="KW-1185">Reference proteome</keyword>
<evidence type="ECO:0000256" key="1">
    <source>
        <dbReference type="ARBA" id="ARBA00004141"/>
    </source>
</evidence>
<feature type="transmembrane region" description="Helical" evidence="17">
    <location>
        <begin position="471"/>
        <end position="494"/>
    </location>
</feature>
<feature type="domain" description="Sodium/calcium exchanger membrane region" evidence="18">
    <location>
        <begin position="472"/>
        <end position="630"/>
    </location>
</feature>
<keyword evidence="4" id="KW-0050">Antiport</keyword>
<keyword evidence="14" id="KW-0406">Ion transport</keyword>
<evidence type="ECO:0000256" key="15">
    <source>
        <dbReference type="ARBA" id="ARBA00023136"/>
    </source>
</evidence>
<protein>
    <submittedName>
        <fullName evidence="20">Sodium/calcium exchanger membrane region domain-containing protein</fullName>
    </submittedName>
</protein>
<evidence type="ECO:0000256" key="3">
    <source>
        <dbReference type="ARBA" id="ARBA00022448"/>
    </source>
</evidence>
<evidence type="ECO:0000259" key="18">
    <source>
        <dbReference type="Pfam" id="PF01699"/>
    </source>
</evidence>
<evidence type="ECO:0000256" key="11">
    <source>
        <dbReference type="ARBA" id="ARBA00022958"/>
    </source>
</evidence>
<dbReference type="FunFam" id="1.20.1420.30:FF:000009">
    <property type="entry name" value="sodium/potassium/calcium exchanger 5 isoform X2"/>
    <property type="match status" value="1"/>
</dbReference>
<keyword evidence="6" id="KW-0109">Calcium transport</keyword>